<sequence>MNSIRSLIKKFLQVIFSFLAKRSCGEFKSLKAFGYTRLTKNTLLGANVNFNGFKVLGRGKVVIGDNFHSGKGCSIITQVHNYRGESLPYDNTYIIKDTTIQENVWIGKNVTILGGVTIGEGAIVQAGSVVVKDIGPLEIAGGHPARTFSKRDENHYFRLKAEKKFH</sequence>
<dbReference type="InterPro" id="IPR001451">
    <property type="entry name" value="Hexapep"/>
</dbReference>
<keyword evidence="3" id="KW-0012">Acyltransferase</keyword>
<dbReference type="CDD" id="cd04647">
    <property type="entry name" value="LbH_MAT_like"/>
    <property type="match status" value="1"/>
</dbReference>
<dbReference type="RefSeq" id="WP_380288159.1">
    <property type="nucleotide sequence ID" value="NZ_JBHULY010000005.1"/>
</dbReference>
<accession>A0ABW5T692</accession>
<dbReference type="EMBL" id="JBHULY010000005">
    <property type="protein sequence ID" value="MFD2724782.1"/>
    <property type="molecule type" value="Genomic_DNA"/>
</dbReference>
<evidence type="ECO:0000256" key="1">
    <source>
        <dbReference type="ARBA" id="ARBA00007274"/>
    </source>
</evidence>
<gene>
    <name evidence="3" type="ORF">ACFSR8_01040</name>
</gene>
<dbReference type="Gene3D" id="2.160.10.10">
    <property type="entry name" value="Hexapeptide repeat proteins"/>
    <property type="match status" value="1"/>
</dbReference>
<reference evidence="4" key="1">
    <citation type="journal article" date="2019" name="Int. J. Syst. Evol. Microbiol.">
        <title>The Global Catalogue of Microorganisms (GCM) 10K type strain sequencing project: providing services to taxonomists for standard genome sequencing and annotation.</title>
        <authorList>
            <consortium name="The Broad Institute Genomics Platform"/>
            <consortium name="The Broad Institute Genome Sequencing Center for Infectious Disease"/>
            <person name="Wu L."/>
            <person name="Ma J."/>
        </authorList>
    </citation>
    <scope>NUCLEOTIDE SEQUENCE [LARGE SCALE GENOMIC DNA]</scope>
    <source>
        <strain evidence="4">KCTC 42398</strain>
    </source>
</reference>
<dbReference type="PANTHER" id="PTHR23416">
    <property type="entry name" value="SIALIC ACID SYNTHASE-RELATED"/>
    <property type="match status" value="1"/>
</dbReference>
<evidence type="ECO:0000313" key="4">
    <source>
        <dbReference type="Proteomes" id="UP001597476"/>
    </source>
</evidence>
<name>A0ABW5T692_9FLAO</name>
<dbReference type="Pfam" id="PF00132">
    <property type="entry name" value="Hexapep"/>
    <property type="match status" value="1"/>
</dbReference>
<protein>
    <submittedName>
        <fullName evidence="3">Acyltransferase</fullName>
        <ecNumber evidence="3">2.3.1.-</ecNumber>
    </submittedName>
</protein>
<comment type="caution">
    <text evidence="3">The sequence shown here is derived from an EMBL/GenBank/DDBJ whole genome shotgun (WGS) entry which is preliminary data.</text>
</comment>
<proteinExistence type="inferred from homology"/>
<dbReference type="GO" id="GO:0016746">
    <property type="term" value="F:acyltransferase activity"/>
    <property type="evidence" value="ECO:0007669"/>
    <property type="project" value="UniProtKB-KW"/>
</dbReference>
<organism evidence="3 4">
    <name type="scientific">Hyunsoonleella rubra</name>
    <dbReference type="NCBI Taxonomy" id="1737062"/>
    <lineage>
        <taxon>Bacteria</taxon>
        <taxon>Pseudomonadati</taxon>
        <taxon>Bacteroidota</taxon>
        <taxon>Flavobacteriia</taxon>
        <taxon>Flavobacteriales</taxon>
        <taxon>Flavobacteriaceae</taxon>
    </lineage>
</organism>
<dbReference type="PANTHER" id="PTHR23416:SF23">
    <property type="entry name" value="ACETYLTRANSFERASE C18B11.09C-RELATED"/>
    <property type="match status" value="1"/>
</dbReference>
<dbReference type="SUPFAM" id="SSF51161">
    <property type="entry name" value="Trimeric LpxA-like enzymes"/>
    <property type="match status" value="1"/>
</dbReference>
<dbReference type="InterPro" id="IPR051159">
    <property type="entry name" value="Hexapeptide_acetyltransf"/>
</dbReference>
<evidence type="ECO:0000256" key="2">
    <source>
        <dbReference type="ARBA" id="ARBA00022679"/>
    </source>
</evidence>
<dbReference type="InterPro" id="IPR011004">
    <property type="entry name" value="Trimer_LpxA-like_sf"/>
</dbReference>
<keyword evidence="4" id="KW-1185">Reference proteome</keyword>
<comment type="similarity">
    <text evidence="1">Belongs to the transferase hexapeptide repeat family.</text>
</comment>
<dbReference type="EC" id="2.3.1.-" evidence="3"/>
<dbReference type="Proteomes" id="UP001597476">
    <property type="component" value="Unassembled WGS sequence"/>
</dbReference>
<evidence type="ECO:0000313" key="3">
    <source>
        <dbReference type="EMBL" id="MFD2724782.1"/>
    </source>
</evidence>
<keyword evidence="2 3" id="KW-0808">Transferase</keyword>